<organism evidence="4 5">
    <name type="scientific">Paractinoplanes rishiriensis</name>
    <dbReference type="NCBI Taxonomy" id="1050105"/>
    <lineage>
        <taxon>Bacteria</taxon>
        <taxon>Bacillati</taxon>
        <taxon>Actinomycetota</taxon>
        <taxon>Actinomycetes</taxon>
        <taxon>Micromonosporales</taxon>
        <taxon>Micromonosporaceae</taxon>
        <taxon>Paractinoplanes</taxon>
    </lineage>
</organism>
<feature type="domain" description="Acyltransferase 3" evidence="3">
    <location>
        <begin position="21"/>
        <end position="343"/>
    </location>
</feature>
<keyword evidence="2" id="KW-0472">Membrane</keyword>
<feature type="compositionally biased region" description="Low complexity" evidence="1">
    <location>
        <begin position="446"/>
        <end position="473"/>
    </location>
</feature>
<dbReference type="Proteomes" id="UP000636960">
    <property type="component" value="Unassembled WGS sequence"/>
</dbReference>
<feature type="compositionally biased region" description="Pro residues" evidence="1">
    <location>
        <begin position="364"/>
        <end position="392"/>
    </location>
</feature>
<feature type="transmembrane region" description="Helical" evidence="2">
    <location>
        <begin position="167"/>
        <end position="187"/>
    </location>
</feature>
<feature type="compositionally biased region" description="Pro residues" evidence="1">
    <location>
        <begin position="418"/>
        <end position="430"/>
    </location>
</feature>
<feature type="region of interest" description="Disordered" evidence="1">
    <location>
        <begin position="355"/>
        <end position="403"/>
    </location>
</feature>
<dbReference type="GO" id="GO:0016747">
    <property type="term" value="F:acyltransferase activity, transferring groups other than amino-acyl groups"/>
    <property type="evidence" value="ECO:0007669"/>
    <property type="project" value="InterPro"/>
</dbReference>
<evidence type="ECO:0000256" key="2">
    <source>
        <dbReference type="SAM" id="Phobius"/>
    </source>
</evidence>
<feature type="transmembrane region" description="Helical" evidence="2">
    <location>
        <begin position="222"/>
        <end position="239"/>
    </location>
</feature>
<keyword evidence="2" id="KW-1133">Transmembrane helix</keyword>
<gene>
    <name evidence="4" type="ORF">Ari01nite_22070</name>
</gene>
<feature type="compositionally biased region" description="Low complexity" evidence="1">
    <location>
        <begin position="580"/>
        <end position="590"/>
    </location>
</feature>
<comment type="caution">
    <text evidence="4">The sequence shown here is derived from an EMBL/GenBank/DDBJ whole genome shotgun (WGS) entry which is preliminary data.</text>
</comment>
<feature type="transmembrane region" description="Helical" evidence="2">
    <location>
        <begin position="193"/>
        <end position="210"/>
    </location>
</feature>
<reference evidence="4" key="1">
    <citation type="submission" date="2021-01" db="EMBL/GenBank/DDBJ databases">
        <title>Whole genome shotgun sequence of Actinoplanes rishiriensis NBRC 108556.</title>
        <authorList>
            <person name="Komaki H."/>
            <person name="Tamura T."/>
        </authorList>
    </citation>
    <scope>NUCLEOTIDE SEQUENCE</scope>
    <source>
        <strain evidence="4">NBRC 108556</strain>
    </source>
</reference>
<dbReference type="InterPro" id="IPR002656">
    <property type="entry name" value="Acyl_transf_3_dom"/>
</dbReference>
<dbReference type="EMBL" id="BOMV01000018">
    <property type="protein sequence ID" value="GIE94742.1"/>
    <property type="molecule type" value="Genomic_DNA"/>
</dbReference>
<protein>
    <recommendedName>
        <fullName evidence="3">Acyltransferase 3 domain-containing protein</fullName>
    </recommendedName>
</protein>
<feature type="transmembrane region" description="Helical" evidence="2">
    <location>
        <begin position="88"/>
        <end position="105"/>
    </location>
</feature>
<keyword evidence="5" id="KW-1185">Reference proteome</keyword>
<dbReference type="Pfam" id="PF01757">
    <property type="entry name" value="Acyl_transf_3"/>
    <property type="match status" value="1"/>
</dbReference>
<evidence type="ECO:0000313" key="4">
    <source>
        <dbReference type="EMBL" id="GIE94742.1"/>
    </source>
</evidence>
<accession>A0A919JWH9</accession>
<name>A0A919JWH9_9ACTN</name>
<keyword evidence="2" id="KW-0812">Transmembrane</keyword>
<evidence type="ECO:0000313" key="5">
    <source>
        <dbReference type="Proteomes" id="UP000636960"/>
    </source>
</evidence>
<dbReference type="AlphaFoldDB" id="A0A919JWH9"/>
<feature type="transmembrane region" description="Helical" evidence="2">
    <location>
        <begin position="48"/>
        <end position="68"/>
    </location>
</feature>
<feature type="transmembrane region" description="Helical" evidence="2">
    <location>
        <begin position="325"/>
        <end position="348"/>
    </location>
</feature>
<evidence type="ECO:0000256" key="1">
    <source>
        <dbReference type="SAM" id="MobiDB-lite"/>
    </source>
</evidence>
<feature type="region of interest" description="Disordered" evidence="1">
    <location>
        <begin position="415"/>
        <end position="652"/>
    </location>
</feature>
<evidence type="ECO:0000259" key="3">
    <source>
        <dbReference type="Pfam" id="PF01757"/>
    </source>
</evidence>
<feature type="compositionally biased region" description="Basic and acidic residues" evidence="1">
    <location>
        <begin position="477"/>
        <end position="487"/>
    </location>
</feature>
<feature type="transmembrane region" description="Helical" evidence="2">
    <location>
        <begin position="143"/>
        <end position="162"/>
    </location>
</feature>
<feature type="transmembrane region" description="Helical" evidence="2">
    <location>
        <begin position="291"/>
        <end position="313"/>
    </location>
</feature>
<feature type="compositionally biased region" description="Gly residues" evidence="1">
    <location>
        <begin position="532"/>
        <end position="542"/>
    </location>
</feature>
<sequence>MPTARTVPPGGPGGYLSPVRNRYLDLLRAAAIVRVVVYHLFGWPWLSIVLPAMGIMFALAGSLTAASLDKRAAGQVVTSRLRRLLPPLWLLGLIAVPVMLVAGWARETDGAHPFGLPGLAFWLLPLGDPPGSDLGVDVWEPLWYVRAYLWFVLLSPVLYALYQRIGWLAVAAPIGLLAALDVTGFSLPETADAALWDFVTYGACWIAGFAHHDGRLARVKPWLVIAAAAVMGGLALYWLNGHQGEERWDLNEVSESQALWSLAFVLLALRWQPPMGWLARTRPLDGTVNLLNARAVTVYLWHNIAIAAVWPALTLVALDDLAGEAEAAVDLAVALLLTALAVVAFGWAEDLAAKRPPRLWPTGGPRPPADPPQPAQPDPAQPDPTQPDPTQPDPTQGAEPKAVDFPAPATTRRLMAIPPTPRPAPGPGPADPTLADPTPADPTPADPTLADPTLADPTLADPTPAVPTPAGARVGRHSREAHGEGRLDLGLPDDGSLTVARPADTSPADRPGHGVLTTGGPPGDGMPRAGRPHGGPAGGGLPLAGWPCDEPTMAGLANWPDSDPTIAAWPRGAMPGDVRPPAGAPLAGAPTAGGGPDGGVRPAWPPMARSAEPLSGELLDPGGRVLPDGPPDGSVERLDWFRSGQPGDEPGR</sequence>
<proteinExistence type="predicted"/>